<dbReference type="Gene3D" id="4.10.240.10">
    <property type="entry name" value="Zn(2)-C6 fungal-type DNA-binding domain"/>
    <property type="match status" value="1"/>
</dbReference>
<dbReference type="AlphaFoldDB" id="A0A3M2RWX0"/>
<dbReference type="PANTHER" id="PTHR47840">
    <property type="entry name" value="ZN(II)2CYS6 TRANSCRIPTION FACTOR (EUROFUNG)-RELATED"/>
    <property type="match status" value="1"/>
</dbReference>
<feature type="domain" description="Zn(2)-C6 fungal-type" evidence="5">
    <location>
        <begin position="14"/>
        <end position="44"/>
    </location>
</feature>
<dbReference type="GO" id="GO:0000981">
    <property type="term" value="F:DNA-binding transcription factor activity, RNA polymerase II-specific"/>
    <property type="evidence" value="ECO:0007669"/>
    <property type="project" value="InterPro"/>
</dbReference>
<evidence type="ECO:0000259" key="5">
    <source>
        <dbReference type="PROSITE" id="PS50048"/>
    </source>
</evidence>
<keyword evidence="1" id="KW-0479">Metal-binding</keyword>
<keyword evidence="2" id="KW-0805">Transcription regulation</keyword>
<dbReference type="CDD" id="cd00067">
    <property type="entry name" value="GAL4"/>
    <property type="match status" value="1"/>
</dbReference>
<dbReference type="SMART" id="SM00906">
    <property type="entry name" value="Fungal_trans"/>
    <property type="match status" value="1"/>
</dbReference>
<evidence type="ECO:0000256" key="2">
    <source>
        <dbReference type="ARBA" id="ARBA00023015"/>
    </source>
</evidence>
<dbReference type="OrthoDB" id="6509908at2759"/>
<dbReference type="GO" id="GO:0008270">
    <property type="term" value="F:zinc ion binding"/>
    <property type="evidence" value="ECO:0007669"/>
    <property type="project" value="InterPro"/>
</dbReference>
<evidence type="ECO:0000256" key="3">
    <source>
        <dbReference type="ARBA" id="ARBA00023163"/>
    </source>
</evidence>
<dbReference type="CDD" id="cd12148">
    <property type="entry name" value="fungal_TF_MHR"/>
    <property type="match status" value="1"/>
</dbReference>
<reference evidence="6 7" key="1">
    <citation type="submission" date="2017-06" db="EMBL/GenBank/DDBJ databases">
        <title>Comparative genomic analysis of Ambrosia Fusariam Clade fungi.</title>
        <authorList>
            <person name="Stajich J.E."/>
            <person name="Carrillo J."/>
            <person name="Kijimoto T."/>
            <person name="Eskalen A."/>
            <person name="O'Donnell K."/>
            <person name="Kasson M."/>
        </authorList>
    </citation>
    <scope>NUCLEOTIDE SEQUENCE [LARGE SCALE GENOMIC DNA]</scope>
    <source>
        <strain evidence="6">UCR3666</strain>
    </source>
</reference>
<sequence>MQSQPKRMRLGTKSCTECRRRKVRCVFPEGSDRCRQCKAHKVACRPQGAPLSNSPSTSGRSPDFVHSNEDISEILRLRECQRLGLQPDTSIETLFTHIVGNSTSSRSTSIDQDQDANAVLENAPLMKNLRETLPIQLSSEAELRPRPEEPFASRTRIIYLPSAPILVSILEYTQQFWSIWPLAFSVTETGERVFPGSVPMAVRFIEQVVVSPSSGVAARALVWLCLCLQELPKDFNKDTPLSLPWKTSKLIDYYLREVEHLLQVHSPPVCSLEFIEALALQYELFIFMGRPCSAWKSTRTALNNAMILGLHGFVPNERKKEIWNALWIQDRHLSLFLGLPYAVPEHFIRLDQADENDTLVRRILRKVAIISGHITDRNCHQLEASYSSTARIIEEMDELKGMIPNVWWEPTEADITGLYCVDFTRRAVILFYHTTNKLLHLPYVRMSAKDKRYSYSQTAAFESAEGMVRAYLNMRLIGTAPMNCHFVDFMAFSGAAILAADLISKNSTRSAEEEERLWKLIMELARSMRDMASVLDCSVATQSAEVLENLHAARYGNYFGPDKFEVTIPYFGRIRISRVEKPAPALAQNVIQFETNVFNIQLPTDLQPSCELTENWSSGWDFDYTYEWQDVFNFEQVGS</sequence>
<proteinExistence type="predicted"/>
<dbReference type="InterPro" id="IPR007219">
    <property type="entry name" value="XnlR_reg_dom"/>
</dbReference>
<comment type="caution">
    <text evidence="6">The sequence shown here is derived from an EMBL/GenBank/DDBJ whole genome shotgun (WGS) entry which is preliminary data.</text>
</comment>
<keyword evidence="3" id="KW-0804">Transcription</keyword>
<dbReference type="InterPro" id="IPR001138">
    <property type="entry name" value="Zn2Cys6_DnaBD"/>
</dbReference>
<evidence type="ECO:0000256" key="4">
    <source>
        <dbReference type="ARBA" id="ARBA00023242"/>
    </source>
</evidence>
<evidence type="ECO:0000256" key="1">
    <source>
        <dbReference type="ARBA" id="ARBA00022723"/>
    </source>
</evidence>
<dbReference type="GO" id="GO:0003677">
    <property type="term" value="F:DNA binding"/>
    <property type="evidence" value="ECO:0007669"/>
    <property type="project" value="InterPro"/>
</dbReference>
<keyword evidence="4" id="KW-0539">Nucleus</keyword>
<dbReference type="SUPFAM" id="SSF57701">
    <property type="entry name" value="Zn2/Cys6 DNA-binding domain"/>
    <property type="match status" value="1"/>
</dbReference>
<dbReference type="PROSITE" id="PS00463">
    <property type="entry name" value="ZN2_CY6_FUNGAL_1"/>
    <property type="match status" value="1"/>
</dbReference>
<evidence type="ECO:0000313" key="6">
    <source>
        <dbReference type="EMBL" id="RMJ09790.1"/>
    </source>
</evidence>
<accession>A0A3M2RWX0</accession>
<evidence type="ECO:0000313" key="7">
    <source>
        <dbReference type="Proteomes" id="UP000277212"/>
    </source>
</evidence>
<dbReference type="PROSITE" id="PS50048">
    <property type="entry name" value="ZN2_CY6_FUNGAL_2"/>
    <property type="match status" value="1"/>
</dbReference>
<protein>
    <recommendedName>
        <fullName evidence="5">Zn(2)-C6 fungal-type domain-containing protein</fullName>
    </recommendedName>
</protein>
<gene>
    <name evidence="6" type="ORF">CDV36_010572</name>
</gene>
<dbReference type="InterPro" id="IPR036864">
    <property type="entry name" value="Zn2-C6_fun-type_DNA-bd_sf"/>
</dbReference>
<dbReference type="GO" id="GO:0006351">
    <property type="term" value="P:DNA-templated transcription"/>
    <property type="evidence" value="ECO:0007669"/>
    <property type="project" value="InterPro"/>
</dbReference>
<dbReference type="STRING" id="2010991.A0A3M2RWX0"/>
<dbReference type="EMBL" id="NKUJ01000228">
    <property type="protein sequence ID" value="RMJ09790.1"/>
    <property type="molecule type" value="Genomic_DNA"/>
</dbReference>
<dbReference type="Proteomes" id="UP000277212">
    <property type="component" value="Unassembled WGS sequence"/>
</dbReference>
<organism evidence="6 7">
    <name type="scientific">Fusarium kuroshium</name>
    <dbReference type="NCBI Taxonomy" id="2010991"/>
    <lineage>
        <taxon>Eukaryota</taxon>
        <taxon>Fungi</taxon>
        <taxon>Dikarya</taxon>
        <taxon>Ascomycota</taxon>
        <taxon>Pezizomycotina</taxon>
        <taxon>Sordariomycetes</taxon>
        <taxon>Hypocreomycetidae</taxon>
        <taxon>Hypocreales</taxon>
        <taxon>Nectriaceae</taxon>
        <taxon>Fusarium</taxon>
        <taxon>Fusarium solani species complex</taxon>
    </lineage>
</organism>
<name>A0A3M2RWX0_9HYPO</name>
<keyword evidence="7" id="KW-1185">Reference proteome</keyword>
<dbReference type="PANTHER" id="PTHR47840:SF1">
    <property type="entry name" value="ZN(II)2CYS6 TRANSCRIPTION FACTOR (EUROFUNG)"/>
    <property type="match status" value="1"/>
</dbReference>